<proteinExistence type="predicted"/>
<dbReference type="AlphaFoldDB" id="A0AAV6RM82"/>
<gene>
    <name evidence="1" type="ORF">JOB18_006913</name>
</gene>
<keyword evidence="2" id="KW-1185">Reference proteome</keyword>
<dbReference type="EMBL" id="JAGKHQ010000010">
    <property type="protein sequence ID" value="KAG7506483.1"/>
    <property type="molecule type" value="Genomic_DNA"/>
</dbReference>
<dbReference type="Proteomes" id="UP000693946">
    <property type="component" value="Linkage Group LG18"/>
</dbReference>
<organism evidence="1 2">
    <name type="scientific">Solea senegalensis</name>
    <name type="common">Senegalese sole</name>
    <dbReference type="NCBI Taxonomy" id="28829"/>
    <lineage>
        <taxon>Eukaryota</taxon>
        <taxon>Metazoa</taxon>
        <taxon>Chordata</taxon>
        <taxon>Craniata</taxon>
        <taxon>Vertebrata</taxon>
        <taxon>Euteleostomi</taxon>
        <taxon>Actinopterygii</taxon>
        <taxon>Neopterygii</taxon>
        <taxon>Teleostei</taxon>
        <taxon>Neoteleostei</taxon>
        <taxon>Acanthomorphata</taxon>
        <taxon>Carangaria</taxon>
        <taxon>Pleuronectiformes</taxon>
        <taxon>Pleuronectoidei</taxon>
        <taxon>Soleidae</taxon>
        <taxon>Solea</taxon>
    </lineage>
</organism>
<accession>A0AAV6RM82</accession>
<comment type="caution">
    <text evidence="1">The sequence shown here is derived from an EMBL/GenBank/DDBJ whole genome shotgun (WGS) entry which is preliminary data.</text>
</comment>
<reference evidence="1 2" key="1">
    <citation type="journal article" date="2021" name="Sci. Rep.">
        <title>Chromosome anchoring in Senegalese sole (Solea senegalensis) reveals sex-associated markers and genome rearrangements in flatfish.</title>
        <authorList>
            <person name="Guerrero-Cozar I."/>
            <person name="Gomez-Garrido J."/>
            <person name="Berbel C."/>
            <person name="Martinez-Blanch J.F."/>
            <person name="Alioto T."/>
            <person name="Claros M.G."/>
            <person name="Gagnaire P.A."/>
            <person name="Manchado M."/>
        </authorList>
    </citation>
    <scope>NUCLEOTIDE SEQUENCE [LARGE SCALE GENOMIC DNA]</scope>
    <source>
        <strain evidence="1">Sse05_10M</strain>
    </source>
</reference>
<sequence length="162" mass="18539">MLEMEYADDVDFVDEEKDTLHIDILLLPKAAKNLKESKLFVNEGNTEFTHIYLAETQERGENDEPLQGVENWRKTYLMCSRSGVQRKSPLMSPVLDVHAAVRTWDTSRCANMKRHIRVIVAQHNQHLGRKALIPAHTITRATDRLSIIVLVSSHHTGDMLLL</sequence>
<name>A0AAV6RM82_SOLSE</name>
<evidence type="ECO:0000313" key="2">
    <source>
        <dbReference type="Proteomes" id="UP000693946"/>
    </source>
</evidence>
<evidence type="ECO:0000313" key="1">
    <source>
        <dbReference type="EMBL" id="KAG7506483.1"/>
    </source>
</evidence>
<protein>
    <submittedName>
        <fullName evidence="1">Uncharacterized protein</fullName>
    </submittedName>
</protein>